<dbReference type="Proteomes" id="UP000599879">
    <property type="component" value="Unassembled WGS sequence"/>
</dbReference>
<reference evidence="3" key="4">
    <citation type="submission" date="2021-06" db="EMBL/GenBank/DDBJ databases">
        <title>Updating the genus Pseudomonas: Description of 43 new species and partition of the Pseudomonas putida group.</title>
        <authorList>
            <person name="Girard L."/>
            <person name="Lood C."/>
            <person name="Vandamme P."/>
            <person name="Rokni-Zadeh H."/>
            <person name="Van Noort V."/>
            <person name="Hofte M."/>
            <person name="Lavigne R."/>
            <person name="De Mot R."/>
        </authorList>
    </citation>
    <scope>NUCLEOTIDE SEQUENCE</scope>
    <source>
        <strain evidence="3">SWRI10</strain>
    </source>
</reference>
<evidence type="ECO:0000313" key="4">
    <source>
        <dbReference type="EMBL" id="MFK5734502.1"/>
    </source>
</evidence>
<organism evidence="2">
    <name type="scientific">Pseudomonas urmiensis</name>
    <dbReference type="NCBI Taxonomy" id="2745493"/>
    <lineage>
        <taxon>Bacteria</taxon>
        <taxon>Pseudomonadati</taxon>
        <taxon>Pseudomonadota</taxon>
        <taxon>Gammaproteobacteria</taxon>
        <taxon>Pseudomonadales</taxon>
        <taxon>Pseudomonadaceae</taxon>
        <taxon>Pseudomonas</taxon>
    </lineage>
</organism>
<dbReference type="EMBL" id="JAHWXS010000013">
    <property type="protein sequence ID" value="MFK5734502.1"/>
    <property type="molecule type" value="Genomic_DNA"/>
</dbReference>
<keyword evidence="5" id="KW-1185">Reference proteome</keyword>
<feature type="transmembrane region" description="Helical" evidence="1">
    <location>
        <begin position="33"/>
        <end position="50"/>
    </location>
</feature>
<name>A0A923FYE6_9PSED</name>
<reference evidence="4 5" key="1">
    <citation type="journal article" date="2012" name="Plant Soil">
        <title>Screening of plant growth-promoting traits in arsenic-resistant bacteria isolated from the rhizosphere of soybean plants from Argentinean agricultural soil.</title>
        <authorList>
            <person name="Wevar Oller A.L."/>
            <person name="Talano M.A."/>
            <person name="Agostini E."/>
        </authorList>
    </citation>
    <scope>NUCLEOTIDE SEQUENCE [LARGE SCALE GENOMIC DNA]</scope>
    <source>
        <strain evidence="4 5">AW4</strain>
    </source>
</reference>
<dbReference type="EMBL" id="JABWRE020000001">
    <property type="protein sequence ID" value="MBV4537423.1"/>
    <property type="molecule type" value="Genomic_DNA"/>
</dbReference>
<dbReference type="RefSeq" id="WP_186554711.1">
    <property type="nucleotide sequence ID" value="NZ_JABWRE020000001.1"/>
</dbReference>
<sequence length="55" mass="6274">MSPFISLFLPVFLLLMLLTIGFSLRERNVGVVMMWVGTLGIFGIMCWKILEKLPT</sequence>
<dbReference type="EMBL" id="JABWRE010000006">
    <property type="protein sequence ID" value="MBC3441161.1"/>
    <property type="molecule type" value="Genomic_DNA"/>
</dbReference>
<evidence type="ECO:0000313" key="3">
    <source>
        <dbReference type="EMBL" id="MBV4537423.1"/>
    </source>
</evidence>
<evidence type="ECO:0000256" key="1">
    <source>
        <dbReference type="SAM" id="Phobius"/>
    </source>
</evidence>
<accession>A0A923FYE6</accession>
<protein>
    <submittedName>
        <fullName evidence="2">Uncharacterized protein</fullName>
    </submittedName>
</protein>
<gene>
    <name evidence="3" type="ORF">HU737_015735</name>
    <name evidence="2" type="ORF">HU737_10745</name>
    <name evidence="4" type="ORF">KW869_13245</name>
</gene>
<evidence type="ECO:0000313" key="5">
    <source>
        <dbReference type="Proteomes" id="UP001621534"/>
    </source>
</evidence>
<keyword evidence="1" id="KW-0472">Membrane</keyword>
<reference evidence="2" key="3">
    <citation type="submission" date="2020-07" db="EMBL/GenBank/DDBJ databases">
        <authorList>
            <person name="Lood C."/>
            <person name="Girard L."/>
        </authorList>
    </citation>
    <scope>NUCLEOTIDE SEQUENCE</scope>
    <source>
        <strain evidence="2">SWRI10</strain>
    </source>
</reference>
<evidence type="ECO:0000313" key="2">
    <source>
        <dbReference type="EMBL" id="MBC3441161.1"/>
    </source>
</evidence>
<reference evidence="4" key="5">
    <citation type="submission" date="2021-07" db="EMBL/GenBank/DDBJ databases">
        <authorList>
            <person name="Wevar Oller A.L."/>
            <person name="Talano M.A."/>
            <person name="Torres Tejerizo G.A."/>
            <person name="Agostini E."/>
        </authorList>
    </citation>
    <scope>NUCLEOTIDE SEQUENCE</scope>
    <source>
        <strain evidence="4">AW4</strain>
    </source>
</reference>
<dbReference type="Proteomes" id="UP001621534">
    <property type="component" value="Unassembled WGS sequence"/>
</dbReference>
<comment type="caution">
    <text evidence="2">The sequence shown here is derived from an EMBL/GenBank/DDBJ whole genome shotgun (WGS) entry which is preliminary data.</text>
</comment>
<reference evidence="2" key="2">
    <citation type="journal article" date="2020" name="Microorganisms">
        <title>Reliable Identification of Environmental Pseudomonas Isolates Using the rpoD Gene.</title>
        <authorList>
            <consortium name="The Broad Institute Genome Sequencing Platform"/>
            <person name="Girard L."/>
            <person name="Lood C."/>
            <person name="Rokni-Zadeh H."/>
            <person name="van Noort V."/>
            <person name="Lavigne R."/>
            <person name="De Mot R."/>
        </authorList>
    </citation>
    <scope>NUCLEOTIDE SEQUENCE</scope>
    <source>
        <strain evidence="2">SWRI10</strain>
    </source>
</reference>
<dbReference type="AlphaFoldDB" id="A0A923FYE6"/>
<keyword evidence="1" id="KW-0812">Transmembrane</keyword>
<proteinExistence type="predicted"/>
<keyword evidence="1" id="KW-1133">Transmembrane helix</keyword>